<evidence type="ECO:0000313" key="4">
    <source>
        <dbReference type="Proteomes" id="UP000542742"/>
    </source>
</evidence>
<gene>
    <name evidence="3" type="ORF">BKA14_001744</name>
</gene>
<evidence type="ECO:0000313" key="3">
    <source>
        <dbReference type="EMBL" id="MBB4691596.1"/>
    </source>
</evidence>
<evidence type="ECO:0008006" key="5">
    <source>
        <dbReference type="Google" id="ProtNLM"/>
    </source>
</evidence>
<dbReference type="RefSeq" id="WP_184950394.1">
    <property type="nucleotide sequence ID" value="NZ_BOMC01000004.1"/>
</dbReference>
<feature type="transmembrane region" description="Helical" evidence="2">
    <location>
        <begin position="71"/>
        <end position="96"/>
    </location>
</feature>
<keyword evidence="2" id="KW-0812">Transmembrane</keyword>
<keyword evidence="4" id="KW-1185">Reference proteome</keyword>
<dbReference type="EMBL" id="JACHMF010000001">
    <property type="protein sequence ID" value="MBB4691596.1"/>
    <property type="molecule type" value="Genomic_DNA"/>
</dbReference>
<feature type="compositionally biased region" description="Pro residues" evidence="1">
    <location>
        <begin position="1"/>
        <end position="23"/>
    </location>
</feature>
<feature type="region of interest" description="Disordered" evidence="1">
    <location>
        <begin position="1"/>
        <end position="25"/>
    </location>
</feature>
<evidence type="ECO:0000256" key="2">
    <source>
        <dbReference type="SAM" id="Phobius"/>
    </source>
</evidence>
<sequence length="226" mass="24192">MNPQNYPPYPEPPIAPPPPPPMKPAWNGKTNGFSIAALTLSLFGCTGLLSIVFGFIGLTQSRRNGDKRGRLFAIIALSICALWITAIATAVVVAVVRDAADGPDRDAAGAIRGERSIRLADLRPGDCAKDLEEQRGTRVDVLPCTSAHSSEVFATFELPASGDTQERAEAGCEQRFQAYAGKKRPEDAPYFLFTARLSDVTSSTTDHGVLCFAHRLSGTSTGSIRD</sequence>
<feature type="transmembrane region" description="Helical" evidence="2">
    <location>
        <begin position="33"/>
        <end position="59"/>
    </location>
</feature>
<comment type="caution">
    <text evidence="3">The sequence shown here is derived from an EMBL/GenBank/DDBJ whole genome shotgun (WGS) entry which is preliminary data.</text>
</comment>
<proteinExistence type="predicted"/>
<keyword evidence="2" id="KW-1133">Transmembrane helix</keyword>
<organism evidence="3 4">
    <name type="scientific">Paractinoplanes abujensis</name>
    <dbReference type="NCBI Taxonomy" id="882441"/>
    <lineage>
        <taxon>Bacteria</taxon>
        <taxon>Bacillati</taxon>
        <taxon>Actinomycetota</taxon>
        <taxon>Actinomycetes</taxon>
        <taxon>Micromonosporales</taxon>
        <taxon>Micromonosporaceae</taxon>
        <taxon>Paractinoplanes</taxon>
    </lineage>
</organism>
<keyword evidence="2" id="KW-0472">Membrane</keyword>
<dbReference type="AlphaFoldDB" id="A0A7W7CRE9"/>
<name>A0A7W7CRE9_9ACTN</name>
<dbReference type="Proteomes" id="UP000542742">
    <property type="component" value="Unassembled WGS sequence"/>
</dbReference>
<accession>A0A7W7CRE9</accession>
<reference evidence="3 4" key="1">
    <citation type="submission" date="2020-08" db="EMBL/GenBank/DDBJ databases">
        <title>Sequencing the genomes of 1000 actinobacteria strains.</title>
        <authorList>
            <person name="Klenk H.-P."/>
        </authorList>
    </citation>
    <scope>NUCLEOTIDE SEQUENCE [LARGE SCALE GENOMIC DNA]</scope>
    <source>
        <strain evidence="3 4">DSM 45518</strain>
    </source>
</reference>
<protein>
    <recommendedName>
        <fullName evidence="5">DUF4190 domain-containing protein</fullName>
    </recommendedName>
</protein>
<evidence type="ECO:0000256" key="1">
    <source>
        <dbReference type="SAM" id="MobiDB-lite"/>
    </source>
</evidence>